<comment type="caution">
    <text evidence="3">The sequence shown here is derived from an EMBL/GenBank/DDBJ whole genome shotgun (WGS) entry which is preliminary data.</text>
</comment>
<dbReference type="CDD" id="cd12797">
    <property type="entry name" value="M23_peptidase"/>
    <property type="match status" value="1"/>
</dbReference>
<keyword evidence="1" id="KW-0812">Transmembrane</keyword>
<dbReference type="EMBL" id="BMFF01000005">
    <property type="protein sequence ID" value="GGD05041.1"/>
    <property type="molecule type" value="Genomic_DNA"/>
</dbReference>
<evidence type="ECO:0000256" key="1">
    <source>
        <dbReference type="SAM" id="Phobius"/>
    </source>
</evidence>
<dbReference type="InterPro" id="IPR011055">
    <property type="entry name" value="Dup_hybrid_motif"/>
</dbReference>
<dbReference type="SUPFAM" id="SSF51261">
    <property type="entry name" value="Duplicated hybrid motif"/>
    <property type="match status" value="1"/>
</dbReference>
<dbReference type="PANTHER" id="PTHR21666:SF291">
    <property type="entry name" value="STAGE II SPORULATION PROTEIN Q"/>
    <property type="match status" value="1"/>
</dbReference>
<dbReference type="PANTHER" id="PTHR21666">
    <property type="entry name" value="PEPTIDASE-RELATED"/>
    <property type="match status" value="1"/>
</dbReference>
<evidence type="ECO:0000313" key="3">
    <source>
        <dbReference type="EMBL" id="GGD05041.1"/>
    </source>
</evidence>
<feature type="domain" description="M23ase beta-sheet core" evidence="2">
    <location>
        <begin position="206"/>
        <end position="300"/>
    </location>
</feature>
<evidence type="ECO:0000259" key="2">
    <source>
        <dbReference type="Pfam" id="PF01551"/>
    </source>
</evidence>
<dbReference type="Gene3D" id="2.70.70.10">
    <property type="entry name" value="Glucose Permease (Domain IIA)"/>
    <property type="match status" value="1"/>
</dbReference>
<protein>
    <recommendedName>
        <fullName evidence="2">M23ase beta-sheet core domain-containing protein</fullName>
    </recommendedName>
</protein>
<keyword evidence="1" id="KW-0472">Membrane</keyword>
<proteinExistence type="predicted"/>
<evidence type="ECO:0000313" key="4">
    <source>
        <dbReference type="Proteomes" id="UP000638188"/>
    </source>
</evidence>
<dbReference type="RefSeq" id="WP_150278141.1">
    <property type="nucleotide sequence ID" value="NZ_BMFF01000005.1"/>
</dbReference>
<dbReference type="InterPro" id="IPR050570">
    <property type="entry name" value="Cell_wall_metabolism_enzyme"/>
</dbReference>
<feature type="transmembrane region" description="Helical" evidence="1">
    <location>
        <begin position="20"/>
        <end position="45"/>
    </location>
</feature>
<organism evidence="3 4">
    <name type="scientific">Halopseudomonas salina</name>
    <dbReference type="NCBI Taxonomy" id="1323744"/>
    <lineage>
        <taxon>Bacteria</taxon>
        <taxon>Pseudomonadati</taxon>
        <taxon>Pseudomonadota</taxon>
        <taxon>Gammaproteobacteria</taxon>
        <taxon>Pseudomonadales</taxon>
        <taxon>Pseudomonadaceae</taxon>
        <taxon>Halopseudomonas</taxon>
    </lineage>
</organism>
<accession>A0ABQ1PWH8</accession>
<gene>
    <name evidence="3" type="ORF">GCM10007418_25050</name>
</gene>
<reference evidence="4" key="1">
    <citation type="journal article" date="2019" name="Int. J. Syst. Evol. Microbiol.">
        <title>The Global Catalogue of Microorganisms (GCM) 10K type strain sequencing project: providing services to taxonomists for standard genome sequencing and annotation.</title>
        <authorList>
            <consortium name="The Broad Institute Genomics Platform"/>
            <consortium name="The Broad Institute Genome Sequencing Center for Infectious Disease"/>
            <person name="Wu L."/>
            <person name="Ma J."/>
        </authorList>
    </citation>
    <scope>NUCLEOTIDE SEQUENCE [LARGE SCALE GENOMIC DNA]</scope>
    <source>
        <strain evidence="4">CGMCC 1.12482</strain>
    </source>
</reference>
<sequence>MNIIILTDRQGAARAISLSLPVLLAALVALIAMPVSAVVLTWSLLSDPAAEIQPSQVDADAVWEQTLADLASSEADEEGSHAQLTHMTQQLARLQTRLSRLDALGERLTELAELSDGEFDFNSEPGVGGPELHKNSVSQESDVQSVIDRLADRIDNRTQQMKLLEQLIMNRSADSNAMLDFMPVQDGYVSSSFGRRSDPMTGRIAMHTGTDFSAPRGTAIFAVGAGVVTFSGRNGAYGNMVEISHGDGYKTRYAHAHELKVEKGDLVSKGQEIATVGSTGRSTGPHLHFEVYRNGMAVNPARYIALK</sequence>
<name>A0ABQ1PWH8_9GAMM</name>
<dbReference type="InterPro" id="IPR016047">
    <property type="entry name" value="M23ase_b-sheet_dom"/>
</dbReference>
<dbReference type="Pfam" id="PF01551">
    <property type="entry name" value="Peptidase_M23"/>
    <property type="match status" value="1"/>
</dbReference>
<dbReference type="Proteomes" id="UP000638188">
    <property type="component" value="Unassembled WGS sequence"/>
</dbReference>
<keyword evidence="1" id="KW-1133">Transmembrane helix</keyword>
<keyword evidence="4" id="KW-1185">Reference proteome</keyword>